<keyword evidence="4" id="KW-0694">RNA-binding</keyword>
<comment type="caution">
    <text evidence="8">The sequence shown here is derived from an EMBL/GenBank/DDBJ whole genome shotgun (WGS) entry which is preliminary data.</text>
</comment>
<protein>
    <recommendedName>
        <fullName evidence="4">Large ribosomal subunit protein uL15</fullName>
    </recommendedName>
</protein>
<evidence type="ECO:0000256" key="4">
    <source>
        <dbReference type="HAMAP-Rule" id="MF_01341"/>
    </source>
</evidence>
<keyword evidence="4" id="KW-0699">rRNA-binding</keyword>
<dbReference type="PANTHER" id="PTHR12934:SF11">
    <property type="entry name" value="LARGE RIBOSOMAL SUBUNIT PROTEIN UL15M"/>
    <property type="match status" value="1"/>
</dbReference>
<keyword evidence="3 4" id="KW-0687">Ribonucleoprotein</keyword>
<evidence type="ECO:0000259" key="7">
    <source>
        <dbReference type="Pfam" id="PF00828"/>
    </source>
</evidence>
<dbReference type="Gene3D" id="3.100.10.10">
    <property type="match status" value="1"/>
</dbReference>
<dbReference type="Proteomes" id="UP000218775">
    <property type="component" value="Unassembled WGS sequence"/>
</dbReference>
<accession>A0A2A4X7W2</accession>
<gene>
    <name evidence="4" type="primary">rplO</name>
    <name evidence="8" type="ORF">COB21_00780</name>
</gene>
<feature type="domain" description="Large ribosomal subunit protein uL15/eL18" evidence="7">
    <location>
        <begin position="79"/>
        <end position="144"/>
    </location>
</feature>
<dbReference type="EMBL" id="NVUK01000006">
    <property type="protein sequence ID" value="PCI78401.1"/>
    <property type="molecule type" value="Genomic_DNA"/>
</dbReference>
<dbReference type="GO" id="GO:0019843">
    <property type="term" value="F:rRNA binding"/>
    <property type="evidence" value="ECO:0007669"/>
    <property type="project" value="UniProtKB-UniRule"/>
</dbReference>
<dbReference type="GO" id="GO:0003735">
    <property type="term" value="F:structural constituent of ribosome"/>
    <property type="evidence" value="ECO:0007669"/>
    <property type="project" value="InterPro"/>
</dbReference>
<evidence type="ECO:0000256" key="5">
    <source>
        <dbReference type="RuleBase" id="RU003888"/>
    </source>
</evidence>
<dbReference type="SUPFAM" id="SSF52080">
    <property type="entry name" value="Ribosomal proteins L15p and L18e"/>
    <property type="match status" value="1"/>
</dbReference>
<comment type="similarity">
    <text evidence="1 4 5">Belongs to the universal ribosomal protein uL15 family.</text>
</comment>
<evidence type="ECO:0000313" key="9">
    <source>
        <dbReference type="Proteomes" id="UP000218775"/>
    </source>
</evidence>
<evidence type="ECO:0000256" key="6">
    <source>
        <dbReference type="SAM" id="MobiDB-lite"/>
    </source>
</evidence>
<dbReference type="NCBIfam" id="TIGR01071">
    <property type="entry name" value="rplO_bact"/>
    <property type="match status" value="1"/>
</dbReference>
<dbReference type="PANTHER" id="PTHR12934">
    <property type="entry name" value="50S RIBOSOMAL PROTEIN L15"/>
    <property type="match status" value="1"/>
</dbReference>
<dbReference type="InterPro" id="IPR021131">
    <property type="entry name" value="Ribosomal_uL15/eL18"/>
</dbReference>
<dbReference type="InterPro" id="IPR036227">
    <property type="entry name" value="Ribosomal_uL15/eL18_sf"/>
</dbReference>
<evidence type="ECO:0000256" key="1">
    <source>
        <dbReference type="ARBA" id="ARBA00007320"/>
    </source>
</evidence>
<evidence type="ECO:0000313" key="8">
    <source>
        <dbReference type="EMBL" id="PCI78401.1"/>
    </source>
</evidence>
<dbReference type="GO" id="GO:0006412">
    <property type="term" value="P:translation"/>
    <property type="evidence" value="ECO:0007669"/>
    <property type="project" value="UniProtKB-UniRule"/>
</dbReference>
<organism evidence="8 9">
    <name type="scientific">Aerophobetes bacterium</name>
    <dbReference type="NCBI Taxonomy" id="2030807"/>
    <lineage>
        <taxon>Bacteria</taxon>
        <taxon>Candidatus Aerophobota</taxon>
    </lineage>
</organism>
<dbReference type="HAMAP" id="MF_01341">
    <property type="entry name" value="Ribosomal_uL15"/>
    <property type="match status" value="1"/>
</dbReference>
<name>A0A2A4X7W2_UNCAE</name>
<dbReference type="Pfam" id="PF00828">
    <property type="entry name" value="Ribosomal_L27A"/>
    <property type="match status" value="1"/>
</dbReference>
<feature type="region of interest" description="Disordered" evidence="6">
    <location>
        <begin position="1"/>
        <end position="52"/>
    </location>
</feature>
<dbReference type="InterPro" id="IPR005749">
    <property type="entry name" value="Ribosomal_uL15_bac-type"/>
</dbReference>
<comment type="function">
    <text evidence="4">Binds to the 23S rRNA.</text>
</comment>
<reference evidence="9" key="1">
    <citation type="submission" date="2017-08" db="EMBL/GenBank/DDBJ databases">
        <title>A dynamic microbial community with high functional redundancy inhabits the cold, oxic subseafloor aquifer.</title>
        <authorList>
            <person name="Tully B.J."/>
            <person name="Wheat C.G."/>
            <person name="Glazer B.T."/>
            <person name="Huber J.A."/>
        </authorList>
    </citation>
    <scope>NUCLEOTIDE SEQUENCE [LARGE SCALE GENOMIC DNA]</scope>
</reference>
<feature type="compositionally biased region" description="Basic residues" evidence="6">
    <location>
        <begin position="9"/>
        <end position="22"/>
    </location>
</feature>
<proteinExistence type="inferred from homology"/>
<dbReference type="GO" id="GO:0022625">
    <property type="term" value="C:cytosolic large ribosomal subunit"/>
    <property type="evidence" value="ECO:0007669"/>
    <property type="project" value="TreeGrafter"/>
</dbReference>
<dbReference type="InterPro" id="IPR030878">
    <property type="entry name" value="Ribosomal_uL15"/>
</dbReference>
<dbReference type="InterPro" id="IPR001196">
    <property type="entry name" value="Ribosomal_uL15_CS"/>
</dbReference>
<dbReference type="PROSITE" id="PS00475">
    <property type="entry name" value="RIBOSOMAL_L15"/>
    <property type="match status" value="1"/>
</dbReference>
<keyword evidence="2 4" id="KW-0689">Ribosomal protein</keyword>
<dbReference type="AlphaFoldDB" id="A0A2A4X7W2"/>
<sequence length="150" mass="16687">MMELSALRNHPKKKTSRKRKGRGPSSGMGKTCCRGHKGDKSRSGYKRRGAKEGGQLPLFKKLPIRGFSNFQFEKKIFSINLERIEQCFTDGEKVTIQTLAQKGFPVRRMKDGIKILGNGELSKKVVIEAAGFTKGAVAKLEKAGIEFKTI</sequence>
<evidence type="ECO:0000256" key="2">
    <source>
        <dbReference type="ARBA" id="ARBA00022980"/>
    </source>
</evidence>
<evidence type="ECO:0000256" key="3">
    <source>
        <dbReference type="ARBA" id="ARBA00023274"/>
    </source>
</evidence>
<comment type="subunit">
    <text evidence="4">Part of the 50S ribosomal subunit.</text>
</comment>